<reference evidence="2 3" key="2">
    <citation type="submission" date="2023-12" db="EMBL/GenBank/DDBJ databases">
        <title>Description of an unclassified Opitutus bacterium of Verrucomicrobiota.</title>
        <authorList>
            <person name="Zhang D.-F."/>
        </authorList>
    </citation>
    <scope>NUCLEOTIDE SEQUENCE [LARGE SCALE GENOMIC DNA]</scope>
    <source>
        <strain evidence="2 3">WL0086</strain>
    </source>
</reference>
<dbReference type="PANTHER" id="PTHR34322">
    <property type="entry name" value="TRANSPOSASE, Y1_TNP DOMAIN-CONTAINING"/>
    <property type="match status" value="1"/>
</dbReference>
<organism evidence="2 3">
    <name type="scientific">Actomonas aquatica</name>
    <dbReference type="NCBI Taxonomy" id="2866162"/>
    <lineage>
        <taxon>Bacteria</taxon>
        <taxon>Pseudomonadati</taxon>
        <taxon>Verrucomicrobiota</taxon>
        <taxon>Opitutia</taxon>
        <taxon>Opitutales</taxon>
        <taxon>Opitutaceae</taxon>
        <taxon>Actomonas</taxon>
    </lineage>
</organism>
<proteinExistence type="predicted"/>
<evidence type="ECO:0000259" key="1">
    <source>
        <dbReference type="SMART" id="SM01321"/>
    </source>
</evidence>
<dbReference type="EMBL" id="CP139781">
    <property type="protein sequence ID" value="WRQ87892.1"/>
    <property type="molecule type" value="Genomic_DNA"/>
</dbReference>
<evidence type="ECO:0000313" key="2">
    <source>
        <dbReference type="EMBL" id="WRQ87892.1"/>
    </source>
</evidence>
<keyword evidence="3" id="KW-1185">Reference proteome</keyword>
<name>A0ABZ1C9B5_9BACT</name>
<dbReference type="Pfam" id="PF01797">
    <property type="entry name" value="Y1_Tnp"/>
    <property type="match status" value="1"/>
</dbReference>
<dbReference type="PANTHER" id="PTHR34322:SF2">
    <property type="entry name" value="TRANSPOSASE IS200-LIKE DOMAIN-CONTAINING PROTEIN"/>
    <property type="match status" value="1"/>
</dbReference>
<dbReference type="Proteomes" id="UP000738431">
    <property type="component" value="Chromosome"/>
</dbReference>
<dbReference type="SUPFAM" id="SSF143422">
    <property type="entry name" value="Transposase IS200-like"/>
    <property type="match status" value="1"/>
</dbReference>
<dbReference type="InterPro" id="IPR002686">
    <property type="entry name" value="Transposase_17"/>
</dbReference>
<evidence type="ECO:0000313" key="3">
    <source>
        <dbReference type="Proteomes" id="UP000738431"/>
    </source>
</evidence>
<dbReference type="SMART" id="SM01321">
    <property type="entry name" value="Y1_Tnp"/>
    <property type="match status" value="1"/>
</dbReference>
<gene>
    <name evidence="2" type="ORF">K1X11_000630</name>
</gene>
<dbReference type="InterPro" id="IPR036515">
    <property type="entry name" value="Transposase_17_sf"/>
</dbReference>
<dbReference type="RefSeq" id="WP_221029069.1">
    <property type="nucleotide sequence ID" value="NZ_CP139781.1"/>
</dbReference>
<feature type="domain" description="Transposase IS200-like" evidence="1">
    <location>
        <begin position="9"/>
        <end position="123"/>
    </location>
</feature>
<reference evidence="2 3" key="1">
    <citation type="submission" date="2021-08" db="EMBL/GenBank/DDBJ databases">
        <authorList>
            <person name="Zhang D."/>
            <person name="Zhang A."/>
            <person name="Wang L."/>
        </authorList>
    </citation>
    <scope>NUCLEOTIDE SEQUENCE [LARGE SCALE GENOMIC DNA]</scope>
    <source>
        <strain evidence="2 3">WL0086</strain>
    </source>
</reference>
<accession>A0ABZ1C9B5</accession>
<dbReference type="Gene3D" id="3.30.70.1290">
    <property type="entry name" value="Transposase IS200-like"/>
    <property type="match status" value="1"/>
</dbReference>
<protein>
    <submittedName>
        <fullName evidence="2">Transposase</fullName>
    </submittedName>
</protein>
<sequence>MPRQPRLEYEGAIYHVINRGNYRRRIFTTNGAKEAFLRGLDEVATKLDWRVHAWVIMSNHFHIALETPRGDLVEGMKIWQGTFATRFNRLRSERGHLFQGRYKSLLVEGSDYLGALCHYIHLNPVRARLATAEQLGEWPWSSAHWIEHPKKRPAWFDASESLVHAGGLADNKPGRRAYREYLDFLATDSRAQKELKFESMCQGWVLGSAKFKKSLIEQHEELREHPEVQRTALGPDRDAVWSERLRHHLKKAKRREVDALTEPKSAEWKVRIAAAMKDETTVTNRWLAERLNMGGLHEVSRRVNALKNDSA</sequence>